<sequence length="186" mass="21276">MLAMDMNYLFRESFEELANEAIPEDGIYTMDKEDDNTSETLGHALMFGLKMSLDERIRVLKSNELDPNDLANEFGEVQGSGQSTGGGTVPAPTSAEAFMSKQFSGEEEAYQAYKDIRDQKHYDRPDKVHEERLESRRDCIGKLKIYYGILTHVWKVRNIIDDHNHEMAPPLFRNFVPSHRGISDVD</sequence>
<organism evidence="2 3">
    <name type="scientific">Stylosanthes scabra</name>
    <dbReference type="NCBI Taxonomy" id="79078"/>
    <lineage>
        <taxon>Eukaryota</taxon>
        <taxon>Viridiplantae</taxon>
        <taxon>Streptophyta</taxon>
        <taxon>Embryophyta</taxon>
        <taxon>Tracheophyta</taxon>
        <taxon>Spermatophyta</taxon>
        <taxon>Magnoliopsida</taxon>
        <taxon>eudicotyledons</taxon>
        <taxon>Gunneridae</taxon>
        <taxon>Pentapetalae</taxon>
        <taxon>rosids</taxon>
        <taxon>fabids</taxon>
        <taxon>Fabales</taxon>
        <taxon>Fabaceae</taxon>
        <taxon>Papilionoideae</taxon>
        <taxon>50 kb inversion clade</taxon>
        <taxon>dalbergioids sensu lato</taxon>
        <taxon>Dalbergieae</taxon>
        <taxon>Pterocarpus clade</taxon>
        <taxon>Stylosanthes</taxon>
    </lineage>
</organism>
<evidence type="ECO:0000256" key="1">
    <source>
        <dbReference type="SAM" id="MobiDB-lite"/>
    </source>
</evidence>
<feature type="region of interest" description="Disordered" evidence="1">
    <location>
        <begin position="70"/>
        <end position="93"/>
    </location>
</feature>
<accession>A0ABU6QFM8</accession>
<evidence type="ECO:0000313" key="2">
    <source>
        <dbReference type="EMBL" id="MED6110747.1"/>
    </source>
</evidence>
<proteinExistence type="predicted"/>
<evidence type="ECO:0008006" key="4">
    <source>
        <dbReference type="Google" id="ProtNLM"/>
    </source>
</evidence>
<name>A0ABU6QFM8_9FABA</name>
<dbReference type="EMBL" id="JASCZI010000280">
    <property type="protein sequence ID" value="MED6110747.1"/>
    <property type="molecule type" value="Genomic_DNA"/>
</dbReference>
<keyword evidence="3" id="KW-1185">Reference proteome</keyword>
<gene>
    <name evidence="2" type="ORF">PIB30_045669</name>
</gene>
<reference evidence="2 3" key="1">
    <citation type="journal article" date="2023" name="Plants (Basel)">
        <title>Bridging the Gap: Combining Genomics and Transcriptomics Approaches to Understand Stylosanthes scabra, an Orphan Legume from the Brazilian Caatinga.</title>
        <authorList>
            <person name="Ferreira-Neto J.R.C."/>
            <person name="da Silva M.D."/>
            <person name="Binneck E."/>
            <person name="de Melo N.F."/>
            <person name="da Silva R.H."/>
            <person name="de Melo A.L.T.M."/>
            <person name="Pandolfi V."/>
            <person name="Bustamante F.O."/>
            <person name="Brasileiro-Vidal A.C."/>
            <person name="Benko-Iseppon A.M."/>
        </authorList>
    </citation>
    <scope>NUCLEOTIDE SEQUENCE [LARGE SCALE GENOMIC DNA]</scope>
    <source>
        <tissue evidence="2">Leaves</tissue>
    </source>
</reference>
<protein>
    <recommendedName>
        <fullName evidence="4">Protein FAR1-RELATED SEQUENCE</fullName>
    </recommendedName>
</protein>
<evidence type="ECO:0000313" key="3">
    <source>
        <dbReference type="Proteomes" id="UP001341840"/>
    </source>
</evidence>
<comment type="caution">
    <text evidence="2">The sequence shown here is derived from an EMBL/GenBank/DDBJ whole genome shotgun (WGS) entry which is preliminary data.</text>
</comment>
<dbReference type="Proteomes" id="UP001341840">
    <property type="component" value="Unassembled WGS sequence"/>
</dbReference>